<gene>
    <name evidence="1" type="ORF">CEXT_524361</name>
</gene>
<evidence type="ECO:0000313" key="1">
    <source>
        <dbReference type="EMBL" id="GIY96236.1"/>
    </source>
</evidence>
<protein>
    <submittedName>
        <fullName evidence="1">Uncharacterized protein</fullName>
    </submittedName>
</protein>
<dbReference type="AlphaFoldDB" id="A0AAV4XMP5"/>
<dbReference type="EMBL" id="BPLR01000641">
    <property type="protein sequence ID" value="GIY96236.1"/>
    <property type="molecule type" value="Genomic_DNA"/>
</dbReference>
<sequence>MDWALINTFGKRPFGRVRLMMPALKKEVTKGFGDLWLAWERSPLSGAVLGHKKKTSYSPREVRFNPDKHQLDWKRFIDCEMESRAPWGTDHCQIPSGHLSFKIRDSAFPSPFVSLCEYFSRQVSPGRL</sequence>
<reference evidence="1 2" key="1">
    <citation type="submission" date="2021-06" db="EMBL/GenBank/DDBJ databases">
        <title>Caerostris extrusa draft genome.</title>
        <authorList>
            <person name="Kono N."/>
            <person name="Arakawa K."/>
        </authorList>
    </citation>
    <scope>NUCLEOTIDE SEQUENCE [LARGE SCALE GENOMIC DNA]</scope>
</reference>
<keyword evidence="2" id="KW-1185">Reference proteome</keyword>
<comment type="caution">
    <text evidence="1">The sequence shown here is derived from an EMBL/GenBank/DDBJ whole genome shotgun (WGS) entry which is preliminary data.</text>
</comment>
<organism evidence="1 2">
    <name type="scientific">Caerostris extrusa</name>
    <name type="common">Bark spider</name>
    <name type="synonym">Caerostris bankana</name>
    <dbReference type="NCBI Taxonomy" id="172846"/>
    <lineage>
        <taxon>Eukaryota</taxon>
        <taxon>Metazoa</taxon>
        <taxon>Ecdysozoa</taxon>
        <taxon>Arthropoda</taxon>
        <taxon>Chelicerata</taxon>
        <taxon>Arachnida</taxon>
        <taxon>Araneae</taxon>
        <taxon>Araneomorphae</taxon>
        <taxon>Entelegynae</taxon>
        <taxon>Araneoidea</taxon>
        <taxon>Araneidae</taxon>
        <taxon>Caerostris</taxon>
    </lineage>
</organism>
<dbReference type="Proteomes" id="UP001054945">
    <property type="component" value="Unassembled WGS sequence"/>
</dbReference>
<proteinExistence type="predicted"/>
<name>A0AAV4XMP5_CAEEX</name>
<accession>A0AAV4XMP5</accession>
<evidence type="ECO:0000313" key="2">
    <source>
        <dbReference type="Proteomes" id="UP001054945"/>
    </source>
</evidence>